<dbReference type="RefSeq" id="WP_271088215.1">
    <property type="nucleotide sequence ID" value="NZ_JAPJZH010000002.1"/>
</dbReference>
<gene>
    <name evidence="1" type="ORF">OOZ53_04955</name>
</gene>
<name>A0ABT4VJ20_9HYPH</name>
<dbReference type="InterPro" id="IPR010321">
    <property type="entry name" value="DUF922"/>
</dbReference>
<sequence length="203" mass="23020">MRRNPMHNRDRRPLGAGRAIFLVLALVGLSACTSTSSGLTTVYYKVPGTTASQINEQIARRGPQNGHAIGTTETRMTPRVKTVREGDTCRIETAEIDLDLLVTLPEWSELNRADGRTRSAFEALSKHVEWHEQQHVDISKKHKSLIENSLVAIPPQKSCRQLMTKARALFRAMFEEHNREQRAFDASEREAIERRLRSLGYLS</sequence>
<dbReference type="PROSITE" id="PS51257">
    <property type="entry name" value="PROKAR_LIPOPROTEIN"/>
    <property type="match status" value="1"/>
</dbReference>
<accession>A0ABT4VJ20</accession>
<evidence type="ECO:0000313" key="1">
    <source>
        <dbReference type="EMBL" id="MDA4844686.1"/>
    </source>
</evidence>
<evidence type="ECO:0000313" key="2">
    <source>
        <dbReference type="Proteomes" id="UP001148313"/>
    </source>
</evidence>
<proteinExistence type="predicted"/>
<comment type="caution">
    <text evidence="1">The sequence shown here is derived from an EMBL/GenBank/DDBJ whole genome shotgun (WGS) entry which is preliminary data.</text>
</comment>
<reference evidence="1" key="1">
    <citation type="submission" date="2022-11" db="EMBL/GenBank/DDBJ databases">
        <title>Hoeflea poritis sp. nov., isolated from scleractinian coral Porites lutea.</title>
        <authorList>
            <person name="Zhang G."/>
            <person name="Wei Q."/>
            <person name="Cai L."/>
        </authorList>
    </citation>
    <scope>NUCLEOTIDE SEQUENCE</scope>
    <source>
        <strain evidence="1">E7-10</strain>
    </source>
</reference>
<dbReference type="Pfam" id="PF06037">
    <property type="entry name" value="DUF922"/>
    <property type="match status" value="1"/>
</dbReference>
<dbReference type="EMBL" id="JAPJZH010000002">
    <property type="protein sequence ID" value="MDA4844686.1"/>
    <property type="molecule type" value="Genomic_DNA"/>
</dbReference>
<keyword evidence="2" id="KW-1185">Reference proteome</keyword>
<dbReference type="Proteomes" id="UP001148313">
    <property type="component" value="Unassembled WGS sequence"/>
</dbReference>
<protein>
    <submittedName>
        <fullName evidence="1">DUF922 domain-containing protein</fullName>
    </submittedName>
</protein>
<organism evidence="1 2">
    <name type="scientific">Hoeflea poritis</name>
    <dbReference type="NCBI Taxonomy" id="2993659"/>
    <lineage>
        <taxon>Bacteria</taxon>
        <taxon>Pseudomonadati</taxon>
        <taxon>Pseudomonadota</taxon>
        <taxon>Alphaproteobacteria</taxon>
        <taxon>Hyphomicrobiales</taxon>
        <taxon>Rhizobiaceae</taxon>
        <taxon>Hoeflea</taxon>
    </lineage>
</organism>